<proteinExistence type="predicted"/>
<protein>
    <submittedName>
        <fullName evidence="2">Uncharacterized protein</fullName>
    </submittedName>
</protein>
<organism evidence="2 3">
    <name type="scientific">Solanum verrucosum</name>
    <dbReference type="NCBI Taxonomy" id="315347"/>
    <lineage>
        <taxon>Eukaryota</taxon>
        <taxon>Viridiplantae</taxon>
        <taxon>Streptophyta</taxon>
        <taxon>Embryophyta</taxon>
        <taxon>Tracheophyta</taxon>
        <taxon>Spermatophyta</taxon>
        <taxon>Magnoliopsida</taxon>
        <taxon>eudicotyledons</taxon>
        <taxon>Gunneridae</taxon>
        <taxon>Pentapetalae</taxon>
        <taxon>asterids</taxon>
        <taxon>lamiids</taxon>
        <taxon>Solanales</taxon>
        <taxon>Solanaceae</taxon>
        <taxon>Solanoideae</taxon>
        <taxon>Solaneae</taxon>
        <taxon>Solanum</taxon>
    </lineage>
</organism>
<evidence type="ECO:0000313" key="2">
    <source>
        <dbReference type="EMBL" id="WMV25480.1"/>
    </source>
</evidence>
<keyword evidence="3" id="KW-1185">Reference proteome</keyword>
<feature type="region of interest" description="Disordered" evidence="1">
    <location>
        <begin position="51"/>
        <end position="75"/>
    </location>
</feature>
<reference evidence="2" key="1">
    <citation type="submission" date="2023-08" db="EMBL/GenBank/DDBJ databases">
        <title>A de novo genome assembly of Solanum verrucosum Schlechtendal, a Mexican diploid species geographically isolated from the other diploid A-genome species in potato relatives.</title>
        <authorList>
            <person name="Hosaka K."/>
        </authorList>
    </citation>
    <scope>NUCLEOTIDE SEQUENCE</scope>
    <source>
        <tissue evidence="2">Young leaves</tissue>
    </source>
</reference>
<dbReference type="Proteomes" id="UP001234989">
    <property type="component" value="Chromosome 4"/>
</dbReference>
<feature type="non-terminal residue" evidence="2">
    <location>
        <position position="1"/>
    </location>
</feature>
<name>A0AAF0TTD8_SOLVR</name>
<feature type="compositionally biased region" description="Basic and acidic residues" evidence="1">
    <location>
        <begin position="54"/>
        <end position="66"/>
    </location>
</feature>
<sequence>TCYVTKIPKENSIGLVVGTTRRMELEMSKMRSTSLDTIKGQTSILTSKWLSRGNNKENGGEIRAEDSCNSMATLD</sequence>
<evidence type="ECO:0000256" key="1">
    <source>
        <dbReference type="SAM" id="MobiDB-lite"/>
    </source>
</evidence>
<gene>
    <name evidence="2" type="ORF">MTR67_018865</name>
</gene>
<accession>A0AAF0TTD8</accession>
<evidence type="ECO:0000313" key="3">
    <source>
        <dbReference type="Proteomes" id="UP001234989"/>
    </source>
</evidence>
<dbReference type="AlphaFoldDB" id="A0AAF0TTD8"/>
<dbReference type="EMBL" id="CP133615">
    <property type="protein sequence ID" value="WMV25480.1"/>
    <property type="molecule type" value="Genomic_DNA"/>
</dbReference>